<organism evidence="2 3">
    <name type="scientific">Fibroporia radiculosa</name>
    <dbReference type="NCBI Taxonomy" id="599839"/>
    <lineage>
        <taxon>Eukaryota</taxon>
        <taxon>Fungi</taxon>
        <taxon>Dikarya</taxon>
        <taxon>Basidiomycota</taxon>
        <taxon>Agaricomycotina</taxon>
        <taxon>Agaricomycetes</taxon>
        <taxon>Polyporales</taxon>
        <taxon>Fibroporiaceae</taxon>
        <taxon>Fibroporia</taxon>
    </lineage>
</organism>
<dbReference type="OrthoDB" id="8954335at2759"/>
<dbReference type="HOGENOM" id="CLU_508082_0_0_1"/>
<accession>J4GAH7</accession>
<evidence type="ECO:0008006" key="4">
    <source>
        <dbReference type="Google" id="ProtNLM"/>
    </source>
</evidence>
<feature type="region of interest" description="Disordered" evidence="1">
    <location>
        <begin position="286"/>
        <end position="527"/>
    </location>
</feature>
<evidence type="ECO:0000313" key="2">
    <source>
        <dbReference type="EMBL" id="CCM03858.1"/>
    </source>
</evidence>
<reference evidence="2 3" key="1">
    <citation type="journal article" date="2012" name="Appl. Environ. Microbiol.">
        <title>Short-read sequencing for genomic analysis of the brown rot fungus Fibroporia radiculosa.</title>
        <authorList>
            <person name="Tang J.D."/>
            <person name="Perkins A.D."/>
            <person name="Sonstegard T.S."/>
            <person name="Schroeder S.G."/>
            <person name="Burgess S.C."/>
            <person name="Diehl S.V."/>
        </authorList>
    </citation>
    <scope>NUCLEOTIDE SEQUENCE [LARGE SCALE GENOMIC DNA]</scope>
    <source>
        <strain evidence="2 3">TFFH 294</strain>
    </source>
</reference>
<protein>
    <recommendedName>
        <fullName evidence="4">AIG1-type G domain-containing protein</fullName>
    </recommendedName>
</protein>
<dbReference type="RefSeq" id="XP_012183141.1">
    <property type="nucleotide sequence ID" value="XM_012327751.1"/>
</dbReference>
<keyword evidence="3" id="KW-1185">Reference proteome</keyword>
<feature type="compositionally biased region" description="Polar residues" evidence="1">
    <location>
        <begin position="250"/>
        <end position="264"/>
    </location>
</feature>
<proteinExistence type="predicted"/>
<sequence>MTNSVCKPSQQCIVDTPGFDDTERPLADVLNQIANFLKEQYEKKTTVAAMIFTYRISDNRMSGTGRENFRLFRKICGDAAMKNAAIVTTMWTKGNQAVEAAREEQLRTNFFRDAMDRGASLYRHDNTQASARKILLDTLGKMPKVLRVQEELVDQHKSIPETDAGMQLFFALNQEEREYKKQLEVLDMERKRLSSEQHKAHRQISKEGDRRGTPSKQETISNILEDFQTQYGILQMKIQKIQSEKDTLGSRGNTAPSIAYNTPDNFEDSLRLLREDQYLEEERKLKERHREQEEQRCMEERQREDGERRQEQERERVKAQQRLEERQCKEEQQRAEEQRRVEEEKRCVKEEQQRVKEKRRRVEEEQQHAEKERRRMREEQRRVKEEQQHVEEEQRRLREEEQRRLREEEQQRIEEEQRRVEEEKRRVEEEQRHAEKEQRRVEEEQRRVEEEQRRVEEERRIEEEQQHAKKEQPCVEGQQHVEEQQQHVKKEQPGVERQPYVKGKQQIEKEWQDGQIEQRPKHDDSGSGCFSWCCIM</sequence>
<dbReference type="GeneID" id="24098769"/>
<dbReference type="InterPro" id="IPR027417">
    <property type="entry name" value="P-loop_NTPase"/>
</dbReference>
<dbReference type="Proteomes" id="UP000006352">
    <property type="component" value="Unassembled WGS sequence"/>
</dbReference>
<evidence type="ECO:0000313" key="3">
    <source>
        <dbReference type="Proteomes" id="UP000006352"/>
    </source>
</evidence>
<dbReference type="Gene3D" id="3.40.50.300">
    <property type="entry name" value="P-loop containing nucleotide triphosphate hydrolases"/>
    <property type="match status" value="1"/>
</dbReference>
<dbReference type="InParanoid" id="J4GAH7"/>
<feature type="region of interest" description="Disordered" evidence="1">
    <location>
        <begin position="245"/>
        <end position="264"/>
    </location>
</feature>
<feature type="compositionally biased region" description="Basic and acidic residues" evidence="1">
    <location>
        <begin position="191"/>
        <end position="212"/>
    </location>
</feature>
<dbReference type="EMBL" id="HE797130">
    <property type="protein sequence ID" value="CCM03858.1"/>
    <property type="molecule type" value="Genomic_DNA"/>
</dbReference>
<feature type="compositionally biased region" description="Basic and acidic residues" evidence="1">
    <location>
        <begin position="505"/>
        <end position="525"/>
    </location>
</feature>
<dbReference type="STRING" id="599839.J4GAH7"/>
<evidence type="ECO:0000256" key="1">
    <source>
        <dbReference type="SAM" id="MobiDB-lite"/>
    </source>
</evidence>
<feature type="region of interest" description="Disordered" evidence="1">
    <location>
        <begin position="191"/>
        <end position="216"/>
    </location>
</feature>
<feature type="compositionally biased region" description="Basic and acidic residues" evidence="1">
    <location>
        <begin position="286"/>
        <end position="494"/>
    </location>
</feature>
<dbReference type="AlphaFoldDB" id="J4GAH7"/>
<gene>
    <name evidence="2" type="ORF">FIBRA_06008</name>
</gene>
<name>J4GAH7_9APHY</name>